<evidence type="ECO:0000256" key="1">
    <source>
        <dbReference type="ARBA" id="ARBA00006987"/>
    </source>
</evidence>
<dbReference type="AlphaFoldDB" id="A0A1A8T8I7"/>
<feature type="chain" id="PRO_5008378882" description="Tripartite tricarboxylate transporter family receptor" evidence="2">
    <location>
        <begin position="26"/>
        <end position="360"/>
    </location>
</feature>
<keyword evidence="4" id="KW-1185">Reference proteome</keyword>
<evidence type="ECO:0008006" key="5">
    <source>
        <dbReference type="Google" id="ProtNLM"/>
    </source>
</evidence>
<protein>
    <recommendedName>
        <fullName evidence="5">Tripartite tricarboxylate transporter family receptor</fullName>
    </recommendedName>
</protein>
<dbReference type="InterPro" id="IPR005064">
    <property type="entry name" value="BUG"/>
</dbReference>
<dbReference type="Gene3D" id="3.40.190.150">
    <property type="entry name" value="Bordetella uptake gene, domain 1"/>
    <property type="match status" value="1"/>
</dbReference>
<sequence length="360" mass="39663">MKKHLKLLCASTLIFGSLLTTAAKAETADIPSTINWTIPFGVGGGTDVWARFIAPYLTKYIPTHPTVVIKNQPGGGSITGTNLFYKRARSDGSDILGTSASTLFPFMLGDKRVRYNFDKWMPLMASPTGGVVYVQPNLGVKSAADIDKLNGVTLPFGSQGPTRLELPVLMAFEMLGLDVKPVFGMKSRGAGRLAFERGEAKIDFQTTSAYINSVEDLVKNHKAIPLFSLGVMNEDGKIVRDPAFPNLPTFQEVYFQKYGKKPSGNEYTAYSKFLAAGFAFQKVIFIPANTPSDIIHAYQKGIKEMLKDPQFIKDSIVQIGPYKNIVGVNVAQHLQEATKISPELYAWVAKWLKQKFDYSL</sequence>
<dbReference type="PANTHER" id="PTHR42928">
    <property type="entry name" value="TRICARBOXYLATE-BINDING PROTEIN"/>
    <property type="match status" value="1"/>
</dbReference>
<dbReference type="OrthoDB" id="9780943at2"/>
<dbReference type="EMBL" id="FLOB01000002">
    <property type="protein sequence ID" value="SBS27617.1"/>
    <property type="molecule type" value="Genomic_DNA"/>
</dbReference>
<name>A0A1A8T8I7_9GAMM</name>
<dbReference type="Gene3D" id="3.40.190.10">
    <property type="entry name" value="Periplasmic binding protein-like II"/>
    <property type="match status" value="1"/>
</dbReference>
<evidence type="ECO:0000256" key="2">
    <source>
        <dbReference type="SAM" id="SignalP"/>
    </source>
</evidence>
<reference evidence="3 4" key="1">
    <citation type="submission" date="2016-06" db="EMBL/GenBank/DDBJ databases">
        <authorList>
            <person name="Kjaerup R.B."/>
            <person name="Dalgaard T.S."/>
            <person name="Juul-Madsen H.R."/>
        </authorList>
    </citation>
    <scope>NUCLEOTIDE SEQUENCE [LARGE SCALE GENOMIC DNA]</scope>
    <source>
        <strain evidence="3 4">CECT 8886</strain>
    </source>
</reference>
<dbReference type="Proteomes" id="UP000092544">
    <property type="component" value="Unassembled WGS sequence"/>
</dbReference>
<dbReference type="STRING" id="1792290.MSP8886_00901"/>
<accession>A0A1A8T8I7</accession>
<evidence type="ECO:0000313" key="4">
    <source>
        <dbReference type="Proteomes" id="UP000092544"/>
    </source>
</evidence>
<gene>
    <name evidence="3" type="ORF">MSP8886_00901</name>
</gene>
<dbReference type="PANTHER" id="PTHR42928:SF5">
    <property type="entry name" value="BLR1237 PROTEIN"/>
    <property type="match status" value="1"/>
</dbReference>
<keyword evidence="2" id="KW-0732">Signal</keyword>
<comment type="similarity">
    <text evidence="1">Belongs to the UPF0065 (bug) family.</text>
</comment>
<organism evidence="3 4">
    <name type="scientific">Marinomonas spartinae</name>
    <dbReference type="NCBI Taxonomy" id="1792290"/>
    <lineage>
        <taxon>Bacteria</taxon>
        <taxon>Pseudomonadati</taxon>
        <taxon>Pseudomonadota</taxon>
        <taxon>Gammaproteobacteria</taxon>
        <taxon>Oceanospirillales</taxon>
        <taxon>Oceanospirillaceae</taxon>
        <taxon>Marinomonas</taxon>
    </lineage>
</organism>
<dbReference type="RefSeq" id="WP_067014436.1">
    <property type="nucleotide sequence ID" value="NZ_FLOB01000002.1"/>
</dbReference>
<proteinExistence type="inferred from homology"/>
<evidence type="ECO:0000313" key="3">
    <source>
        <dbReference type="EMBL" id="SBS27617.1"/>
    </source>
</evidence>
<feature type="signal peptide" evidence="2">
    <location>
        <begin position="1"/>
        <end position="25"/>
    </location>
</feature>
<dbReference type="InterPro" id="IPR042100">
    <property type="entry name" value="Bug_dom1"/>
</dbReference>